<gene>
    <name evidence="1" type="ORF">RFULGI_LOCUS4798</name>
</gene>
<comment type="caution">
    <text evidence="1">The sequence shown here is derived from an EMBL/GenBank/DDBJ whole genome shotgun (WGS) entry which is preliminary data.</text>
</comment>
<dbReference type="AlphaFoldDB" id="A0A9N9B8B6"/>
<accession>A0A9N9B8B6</accession>
<evidence type="ECO:0000313" key="2">
    <source>
        <dbReference type="Proteomes" id="UP000789396"/>
    </source>
</evidence>
<protein>
    <submittedName>
        <fullName evidence="1">8768_t:CDS:1</fullName>
    </submittedName>
</protein>
<sequence length="68" mass="8106">MDINESAKEICRCKACLIIDSQELDLEFYNNSELELLNQFEQYRELELQQNNKYEILNNNFANTNLTI</sequence>
<reference evidence="1" key="1">
    <citation type="submission" date="2021-06" db="EMBL/GenBank/DDBJ databases">
        <authorList>
            <person name="Kallberg Y."/>
            <person name="Tangrot J."/>
            <person name="Rosling A."/>
        </authorList>
    </citation>
    <scope>NUCLEOTIDE SEQUENCE</scope>
    <source>
        <strain evidence="1">IN212</strain>
    </source>
</reference>
<evidence type="ECO:0000313" key="1">
    <source>
        <dbReference type="EMBL" id="CAG8554716.1"/>
    </source>
</evidence>
<organism evidence="1 2">
    <name type="scientific">Racocetra fulgida</name>
    <dbReference type="NCBI Taxonomy" id="60492"/>
    <lineage>
        <taxon>Eukaryota</taxon>
        <taxon>Fungi</taxon>
        <taxon>Fungi incertae sedis</taxon>
        <taxon>Mucoromycota</taxon>
        <taxon>Glomeromycotina</taxon>
        <taxon>Glomeromycetes</taxon>
        <taxon>Diversisporales</taxon>
        <taxon>Gigasporaceae</taxon>
        <taxon>Racocetra</taxon>
    </lineage>
</organism>
<dbReference type="EMBL" id="CAJVPZ010005000">
    <property type="protein sequence ID" value="CAG8554716.1"/>
    <property type="molecule type" value="Genomic_DNA"/>
</dbReference>
<proteinExistence type="predicted"/>
<dbReference type="OrthoDB" id="10538777at2759"/>
<dbReference type="Proteomes" id="UP000789396">
    <property type="component" value="Unassembled WGS sequence"/>
</dbReference>
<name>A0A9N9B8B6_9GLOM</name>
<keyword evidence="2" id="KW-1185">Reference proteome</keyword>